<dbReference type="SUPFAM" id="SSF51735">
    <property type="entry name" value="NAD(P)-binding Rossmann-fold domains"/>
    <property type="match status" value="1"/>
</dbReference>
<sequence length="333" mass="35171">MRVGFVGVGRIGAAHAQVVRDHPAVSEVRIADADPARARVVADDLGVTALDRTADAFSGVDAVVVAAATSAHAELLTAAARAGLPVFCEKPVAPDIAGTLDVLDEVTKADIPHQIGFQRRFDAGYTAARQALAAGALGELRRAHVITADAEPPPPSYVPTSGGIFRDCHVHDFDVLRWVTGREVVDVYATGANRGAAVFGDNGDVDESAAVLTLDDGTLATVQGSRYNGGGYDVRMELAGTAGTHVVGLDEHAALISAEPDVAFPSGNPFREFWSRFRPAYQAEINAFVELARGERESACTVADALETSYVAEAATLSRAQHRPVRIDEVRHR</sequence>
<dbReference type="Proteomes" id="UP000243528">
    <property type="component" value="Unassembled WGS sequence"/>
</dbReference>
<dbReference type="InterPro" id="IPR036291">
    <property type="entry name" value="NAD(P)-bd_dom_sf"/>
</dbReference>
<organism evidence="5 6">
    <name type="scientific">Haloactinopolyspora alba</name>
    <dbReference type="NCBI Taxonomy" id="648780"/>
    <lineage>
        <taxon>Bacteria</taxon>
        <taxon>Bacillati</taxon>
        <taxon>Actinomycetota</taxon>
        <taxon>Actinomycetes</taxon>
        <taxon>Jiangellales</taxon>
        <taxon>Jiangellaceae</taxon>
        <taxon>Haloactinopolyspora</taxon>
    </lineage>
</organism>
<dbReference type="InterPro" id="IPR055170">
    <property type="entry name" value="GFO_IDH_MocA-like_dom"/>
</dbReference>
<dbReference type="PANTHER" id="PTHR42840:SF3">
    <property type="entry name" value="BINDING ROSSMANN FOLD OXIDOREDUCTASE, PUTATIVE (AFU_ORTHOLOGUE AFUA_2G10240)-RELATED"/>
    <property type="match status" value="1"/>
</dbReference>
<accession>A0A2P8DZT4</accession>
<comment type="caution">
    <text evidence="5">The sequence shown here is derived from an EMBL/GenBank/DDBJ whole genome shotgun (WGS) entry which is preliminary data.</text>
</comment>
<dbReference type="Pfam" id="PF22725">
    <property type="entry name" value="GFO_IDH_MocA_C3"/>
    <property type="match status" value="1"/>
</dbReference>
<keyword evidence="2" id="KW-0560">Oxidoreductase</keyword>
<dbReference type="EMBL" id="PYGE01000009">
    <property type="protein sequence ID" value="PSL02733.1"/>
    <property type="molecule type" value="Genomic_DNA"/>
</dbReference>
<gene>
    <name evidence="5" type="ORF">CLV30_10940</name>
</gene>
<proteinExistence type="inferred from homology"/>
<dbReference type="Pfam" id="PF01408">
    <property type="entry name" value="GFO_IDH_MocA"/>
    <property type="match status" value="1"/>
</dbReference>
<dbReference type="OrthoDB" id="256869at2"/>
<evidence type="ECO:0000256" key="1">
    <source>
        <dbReference type="ARBA" id="ARBA00010928"/>
    </source>
</evidence>
<comment type="similarity">
    <text evidence="1">Belongs to the Gfo/Idh/MocA family.</text>
</comment>
<dbReference type="SUPFAM" id="SSF55347">
    <property type="entry name" value="Glyceraldehyde-3-phosphate dehydrogenase-like, C-terminal domain"/>
    <property type="match status" value="1"/>
</dbReference>
<dbReference type="PANTHER" id="PTHR42840">
    <property type="entry name" value="NAD(P)-BINDING ROSSMANN-FOLD SUPERFAMILY PROTEIN-RELATED"/>
    <property type="match status" value="1"/>
</dbReference>
<evidence type="ECO:0000313" key="6">
    <source>
        <dbReference type="Proteomes" id="UP000243528"/>
    </source>
</evidence>
<name>A0A2P8DZT4_9ACTN</name>
<dbReference type="Gene3D" id="3.30.360.10">
    <property type="entry name" value="Dihydrodipicolinate Reductase, domain 2"/>
    <property type="match status" value="1"/>
</dbReference>
<reference evidence="5 6" key="1">
    <citation type="submission" date="2018-03" db="EMBL/GenBank/DDBJ databases">
        <title>Genomic Encyclopedia of Archaeal and Bacterial Type Strains, Phase II (KMG-II): from individual species to whole genera.</title>
        <authorList>
            <person name="Goeker M."/>
        </authorList>
    </citation>
    <scope>NUCLEOTIDE SEQUENCE [LARGE SCALE GENOMIC DNA]</scope>
    <source>
        <strain evidence="5 6">DSM 45211</strain>
    </source>
</reference>
<dbReference type="GO" id="GO:0000166">
    <property type="term" value="F:nucleotide binding"/>
    <property type="evidence" value="ECO:0007669"/>
    <property type="project" value="InterPro"/>
</dbReference>
<evidence type="ECO:0000313" key="5">
    <source>
        <dbReference type="EMBL" id="PSL02733.1"/>
    </source>
</evidence>
<dbReference type="AlphaFoldDB" id="A0A2P8DZT4"/>
<feature type="domain" description="Gfo/Idh/MocA-like oxidoreductase N-terminal" evidence="3">
    <location>
        <begin position="1"/>
        <end position="110"/>
    </location>
</feature>
<keyword evidence="6" id="KW-1185">Reference proteome</keyword>
<protein>
    <submittedName>
        <fullName evidence="5">Myo-inositol 2-dehydrogenase/D-chiro-inositol 1-dehydrogenase</fullName>
    </submittedName>
</protein>
<evidence type="ECO:0000256" key="2">
    <source>
        <dbReference type="ARBA" id="ARBA00023002"/>
    </source>
</evidence>
<feature type="domain" description="GFO/IDH/MocA-like oxidoreductase" evidence="4">
    <location>
        <begin position="125"/>
        <end position="244"/>
    </location>
</feature>
<dbReference type="InterPro" id="IPR000683">
    <property type="entry name" value="Gfo/Idh/MocA-like_OxRdtase_N"/>
</dbReference>
<dbReference type="Gene3D" id="3.40.50.720">
    <property type="entry name" value="NAD(P)-binding Rossmann-like Domain"/>
    <property type="match status" value="1"/>
</dbReference>
<dbReference type="RefSeq" id="WP_106537742.1">
    <property type="nucleotide sequence ID" value="NZ_PYGE01000009.1"/>
</dbReference>
<evidence type="ECO:0000259" key="3">
    <source>
        <dbReference type="Pfam" id="PF01408"/>
    </source>
</evidence>
<dbReference type="GO" id="GO:0016491">
    <property type="term" value="F:oxidoreductase activity"/>
    <property type="evidence" value="ECO:0007669"/>
    <property type="project" value="UniProtKB-KW"/>
</dbReference>
<evidence type="ECO:0000259" key="4">
    <source>
        <dbReference type="Pfam" id="PF22725"/>
    </source>
</evidence>